<dbReference type="Proteomes" id="UP000245252">
    <property type="component" value="Unassembled WGS sequence"/>
</dbReference>
<reference evidence="1 2" key="1">
    <citation type="submission" date="2018-05" db="EMBL/GenBank/DDBJ databases">
        <title>The draft genome of strain NS-104.</title>
        <authorList>
            <person name="Hang P."/>
            <person name="Jiang J."/>
        </authorList>
    </citation>
    <scope>NUCLEOTIDE SEQUENCE [LARGE SCALE GENOMIC DNA]</scope>
    <source>
        <strain evidence="1 2">NS-104</strain>
    </source>
</reference>
<name>A0A2U2DHI2_9HYPH</name>
<dbReference type="OrthoDB" id="8097345at2"/>
<dbReference type="AlphaFoldDB" id="A0A2U2DHI2"/>
<organism evidence="1 2">
    <name type="scientific">Metarhizobium album</name>
    <dbReference type="NCBI Taxonomy" id="2182425"/>
    <lineage>
        <taxon>Bacteria</taxon>
        <taxon>Pseudomonadati</taxon>
        <taxon>Pseudomonadota</taxon>
        <taxon>Alphaproteobacteria</taxon>
        <taxon>Hyphomicrobiales</taxon>
        <taxon>Rhizobiaceae</taxon>
        <taxon>Metarhizobium</taxon>
    </lineage>
</organism>
<protein>
    <submittedName>
        <fullName evidence="1">Uncharacterized protein</fullName>
    </submittedName>
</protein>
<evidence type="ECO:0000313" key="2">
    <source>
        <dbReference type="Proteomes" id="UP000245252"/>
    </source>
</evidence>
<gene>
    <name evidence="1" type="ORF">DEM27_28705</name>
</gene>
<comment type="caution">
    <text evidence="1">The sequence shown here is derived from an EMBL/GenBank/DDBJ whole genome shotgun (WGS) entry which is preliminary data.</text>
</comment>
<sequence length="60" mass="6454">MATAAGWSELEFGMTVQTAGNFMRVSERFGAEMKTVFNLPASVLYALAFPSTGDADLHLP</sequence>
<dbReference type="EMBL" id="QFBC01000020">
    <property type="protein sequence ID" value="PWE52785.1"/>
    <property type="molecule type" value="Genomic_DNA"/>
</dbReference>
<evidence type="ECO:0000313" key="1">
    <source>
        <dbReference type="EMBL" id="PWE52785.1"/>
    </source>
</evidence>
<dbReference type="RefSeq" id="WP_109461685.1">
    <property type="nucleotide sequence ID" value="NZ_QFBC01000020.1"/>
</dbReference>
<accession>A0A2U2DHI2</accession>
<keyword evidence="2" id="KW-1185">Reference proteome</keyword>
<proteinExistence type="predicted"/>